<organism evidence="3 4">
    <name type="scientific">Mycena albidolilacea</name>
    <dbReference type="NCBI Taxonomy" id="1033008"/>
    <lineage>
        <taxon>Eukaryota</taxon>
        <taxon>Fungi</taxon>
        <taxon>Dikarya</taxon>
        <taxon>Basidiomycota</taxon>
        <taxon>Agaricomycotina</taxon>
        <taxon>Agaricomycetes</taxon>
        <taxon>Agaricomycetidae</taxon>
        <taxon>Agaricales</taxon>
        <taxon>Marasmiineae</taxon>
        <taxon>Mycenaceae</taxon>
        <taxon>Mycena</taxon>
    </lineage>
</organism>
<feature type="chain" id="PRO_5041967658" evidence="2">
    <location>
        <begin position="20"/>
        <end position="415"/>
    </location>
</feature>
<name>A0AAD6ZY19_9AGAR</name>
<dbReference type="GO" id="GO:0016787">
    <property type="term" value="F:hydrolase activity"/>
    <property type="evidence" value="ECO:0007669"/>
    <property type="project" value="UniProtKB-KW"/>
</dbReference>
<accession>A0AAD6ZY19</accession>
<dbReference type="PANTHER" id="PTHR41814">
    <property type="entry name" value="EXPRESSED PROTEIN"/>
    <property type="match status" value="1"/>
</dbReference>
<sequence length="415" mass="43521">MSSTTLPTLLNLILTGLSATKSLTPFNPGFNISAVAAVAESLPTHSWEYGTATQALLELRSPLLSVFGPAPFPVRTLDPATVPALAYAEAKIVLSTGANGLSDGDGAVGDPASLGVGAVLLGKSNDSFAIAAASEIDYMINSAPRWVNGAISQRADVPELWADFMFMAPPFIAYFAADTNNASLLETAYRQCGLYREVILFGSDNATFAPVGTSPTNGSWHHIVGPQSADPGLWSTGNGWAAMGMARVLATVLKAPVARGTAWRKDAIRDLTAWIKEIVDGARGQSADGGLLRNYLNDISGDGHGFGEISGSAMLAAVAYRMVVHAPEVFDAETYVTWADSIRTVLGGSDALGSPHVTSEGIVTPAVNPLGWSDTAPWTAGSPEGNNFVVLLYAAWRDCIFTGLCEKPSTKRTLN</sequence>
<dbReference type="SUPFAM" id="SSF48208">
    <property type="entry name" value="Six-hairpin glycosidases"/>
    <property type="match status" value="1"/>
</dbReference>
<dbReference type="PANTHER" id="PTHR41814:SF1">
    <property type="entry name" value="CELLULASE"/>
    <property type="match status" value="1"/>
</dbReference>
<dbReference type="Pfam" id="PF07470">
    <property type="entry name" value="Glyco_hydro_88"/>
    <property type="match status" value="1"/>
</dbReference>
<dbReference type="AlphaFoldDB" id="A0AAD6ZY19"/>
<dbReference type="Proteomes" id="UP001218218">
    <property type="component" value="Unassembled WGS sequence"/>
</dbReference>
<evidence type="ECO:0000256" key="2">
    <source>
        <dbReference type="SAM" id="SignalP"/>
    </source>
</evidence>
<evidence type="ECO:0000256" key="1">
    <source>
        <dbReference type="ARBA" id="ARBA00022801"/>
    </source>
</evidence>
<feature type="signal peptide" evidence="2">
    <location>
        <begin position="1"/>
        <end position="19"/>
    </location>
</feature>
<dbReference type="InterPro" id="IPR012341">
    <property type="entry name" value="6hp_glycosidase-like_sf"/>
</dbReference>
<keyword evidence="4" id="KW-1185">Reference proteome</keyword>
<keyword evidence="1" id="KW-0378">Hydrolase</keyword>
<keyword evidence="2" id="KW-0732">Signal</keyword>
<evidence type="ECO:0000313" key="4">
    <source>
        <dbReference type="Proteomes" id="UP001218218"/>
    </source>
</evidence>
<protein>
    <submittedName>
        <fullName evidence="3">Uncharacterized protein</fullName>
    </submittedName>
</protein>
<dbReference type="InterPro" id="IPR008928">
    <property type="entry name" value="6-hairpin_glycosidase_sf"/>
</dbReference>
<dbReference type="Gene3D" id="1.50.10.10">
    <property type="match status" value="1"/>
</dbReference>
<reference evidence="3" key="1">
    <citation type="submission" date="2023-03" db="EMBL/GenBank/DDBJ databases">
        <title>Massive genome expansion in bonnet fungi (Mycena s.s.) driven by repeated elements and novel gene families across ecological guilds.</title>
        <authorList>
            <consortium name="Lawrence Berkeley National Laboratory"/>
            <person name="Harder C.B."/>
            <person name="Miyauchi S."/>
            <person name="Viragh M."/>
            <person name="Kuo A."/>
            <person name="Thoen E."/>
            <person name="Andreopoulos B."/>
            <person name="Lu D."/>
            <person name="Skrede I."/>
            <person name="Drula E."/>
            <person name="Henrissat B."/>
            <person name="Morin E."/>
            <person name="Kohler A."/>
            <person name="Barry K."/>
            <person name="LaButti K."/>
            <person name="Morin E."/>
            <person name="Salamov A."/>
            <person name="Lipzen A."/>
            <person name="Mereny Z."/>
            <person name="Hegedus B."/>
            <person name="Baldrian P."/>
            <person name="Stursova M."/>
            <person name="Weitz H."/>
            <person name="Taylor A."/>
            <person name="Grigoriev I.V."/>
            <person name="Nagy L.G."/>
            <person name="Martin F."/>
            <person name="Kauserud H."/>
        </authorList>
    </citation>
    <scope>NUCLEOTIDE SEQUENCE</scope>
    <source>
        <strain evidence="3">CBHHK002</strain>
    </source>
</reference>
<comment type="caution">
    <text evidence="3">The sequence shown here is derived from an EMBL/GenBank/DDBJ whole genome shotgun (WGS) entry which is preliminary data.</text>
</comment>
<dbReference type="EMBL" id="JARIHO010000022">
    <property type="protein sequence ID" value="KAJ7343767.1"/>
    <property type="molecule type" value="Genomic_DNA"/>
</dbReference>
<dbReference type="InterPro" id="IPR010905">
    <property type="entry name" value="Glyco_hydro_88"/>
</dbReference>
<evidence type="ECO:0000313" key="3">
    <source>
        <dbReference type="EMBL" id="KAJ7343767.1"/>
    </source>
</evidence>
<dbReference type="GO" id="GO:0005975">
    <property type="term" value="P:carbohydrate metabolic process"/>
    <property type="evidence" value="ECO:0007669"/>
    <property type="project" value="InterPro"/>
</dbReference>
<proteinExistence type="predicted"/>
<gene>
    <name evidence="3" type="ORF">DFH08DRAFT_1081212</name>
</gene>